<sequence length="186" mass="19483">MPNKYTKLIAPLALSLFSTPALAQAQAAKATPSVLKIIELSGRALIEMPNGKQAIAKKGSYLPDGAKLLVLEKGSATGRYIKSKCEIKYRQNTVVNVREDAQCLAGTPVINANQYAKFGTAANDGCCVVRTITTPAVRPVIPTSNAATNIAANSFLNAQNTLPLVLGGAAGIYVISEILDDDPATP</sequence>
<feature type="signal peptide" evidence="1">
    <location>
        <begin position="1"/>
        <end position="23"/>
    </location>
</feature>
<feature type="chain" id="PRO_5028320025" evidence="1">
    <location>
        <begin position="24"/>
        <end position="186"/>
    </location>
</feature>
<protein>
    <submittedName>
        <fullName evidence="2">Uncharacterized protein</fullName>
    </submittedName>
</protein>
<gene>
    <name evidence="2" type="ORF">HELGO_WM21330</name>
</gene>
<accession>A0A6S6THF2</accession>
<organism evidence="2">
    <name type="scientific">uncultured Thiotrichaceae bacterium</name>
    <dbReference type="NCBI Taxonomy" id="298394"/>
    <lineage>
        <taxon>Bacteria</taxon>
        <taxon>Pseudomonadati</taxon>
        <taxon>Pseudomonadota</taxon>
        <taxon>Gammaproteobacteria</taxon>
        <taxon>Thiotrichales</taxon>
        <taxon>Thiotrichaceae</taxon>
        <taxon>environmental samples</taxon>
    </lineage>
</organism>
<reference evidence="2" key="1">
    <citation type="submission" date="2020-01" db="EMBL/GenBank/DDBJ databases">
        <authorList>
            <person name="Meier V. D."/>
            <person name="Meier V D."/>
        </authorList>
    </citation>
    <scope>NUCLEOTIDE SEQUENCE</scope>
    <source>
        <strain evidence="2">HLG_WM_MAG_08</strain>
    </source>
</reference>
<evidence type="ECO:0000256" key="1">
    <source>
        <dbReference type="SAM" id="SignalP"/>
    </source>
</evidence>
<name>A0A6S6THF2_9GAMM</name>
<dbReference type="AlphaFoldDB" id="A0A6S6THF2"/>
<dbReference type="EMBL" id="CACVAV010000310">
    <property type="protein sequence ID" value="CAA6820302.1"/>
    <property type="molecule type" value="Genomic_DNA"/>
</dbReference>
<evidence type="ECO:0000313" key="2">
    <source>
        <dbReference type="EMBL" id="CAA6820302.1"/>
    </source>
</evidence>
<keyword evidence="1" id="KW-0732">Signal</keyword>
<proteinExistence type="predicted"/>